<dbReference type="PANTHER" id="PTHR33116:SF78">
    <property type="entry name" value="OS12G0587133 PROTEIN"/>
    <property type="match status" value="1"/>
</dbReference>
<dbReference type="PROSITE" id="PS50878">
    <property type="entry name" value="RT_POL"/>
    <property type="match status" value="1"/>
</dbReference>
<evidence type="ECO:0000313" key="3">
    <source>
        <dbReference type="Proteomes" id="UP001281410"/>
    </source>
</evidence>
<dbReference type="EMBL" id="JANJYJ010000001">
    <property type="protein sequence ID" value="KAK3230971.1"/>
    <property type="molecule type" value="Genomic_DNA"/>
</dbReference>
<keyword evidence="3" id="KW-1185">Reference proteome</keyword>
<comment type="caution">
    <text evidence="2">The sequence shown here is derived from an EMBL/GenBank/DDBJ whole genome shotgun (WGS) entry which is preliminary data.</text>
</comment>
<dbReference type="Pfam" id="PF13966">
    <property type="entry name" value="zf-RVT"/>
    <property type="match status" value="1"/>
</dbReference>
<accession>A0AAE0B6Y8</accession>
<dbReference type="InterPro" id="IPR000477">
    <property type="entry name" value="RT_dom"/>
</dbReference>
<dbReference type="Proteomes" id="UP001281410">
    <property type="component" value="Unassembled WGS sequence"/>
</dbReference>
<dbReference type="InterPro" id="IPR026960">
    <property type="entry name" value="RVT-Znf"/>
</dbReference>
<organism evidence="2 3">
    <name type="scientific">Dipteronia sinensis</name>
    <dbReference type="NCBI Taxonomy" id="43782"/>
    <lineage>
        <taxon>Eukaryota</taxon>
        <taxon>Viridiplantae</taxon>
        <taxon>Streptophyta</taxon>
        <taxon>Embryophyta</taxon>
        <taxon>Tracheophyta</taxon>
        <taxon>Spermatophyta</taxon>
        <taxon>Magnoliopsida</taxon>
        <taxon>eudicotyledons</taxon>
        <taxon>Gunneridae</taxon>
        <taxon>Pentapetalae</taxon>
        <taxon>rosids</taxon>
        <taxon>malvids</taxon>
        <taxon>Sapindales</taxon>
        <taxon>Sapindaceae</taxon>
        <taxon>Hippocastanoideae</taxon>
        <taxon>Acereae</taxon>
        <taxon>Dipteronia</taxon>
    </lineage>
</organism>
<proteinExistence type="predicted"/>
<gene>
    <name evidence="2" type="ORF">Dsin_002852</name>
</gene>
<reference evidence="2" key="1">
    <citation type="journal article" date="2023" name="Plant J.">
        <title>Genome sequences and population genomics provide insights into the demographic history, inbreeding, and mutation load of two 'living fossil' tree species of Dipteronia.</title>
        <authorList>
            <person name="Feng Y."/>
            <person name="Comes H.P."/>
            <person name="Chen J."/>
            <person name="Zhu S."/>
            <person name="Lu R."/>
            <person name="Zhang X."/>
            <person name="Li P."/>
            <person name="Qiu J."/>
            <person name="Olsen K.M."/>
            <person name="Qiu Y."/>
        </authorList>
    </citation>
    <scope>NUCLEOTIDE SEQUENCE</scope>
    <source>
        <strain evidence="2">NBL</strain>
    </source>
</reference>
<dbReference type="PANTHER" id="PTHR33116">
    <property type="entry name" value="REVERSE TRANSCRIPTASE ZINC-BINDING DOMAIN-CONTAINING PROTEIN-RELATED-RELATED"/>
    <property type="match status" value="1"/>
</dbReference>
<protein>
    <recommendedName>
        <fullName evidence="1">Reverse transcriptase domain-containing protein</fullName>
    </recommendedName>
</protein>
<name>A0AAE0B6Y8_9ROSI</name>
<evidence type="ECO:0000313" key="2">
    <source>
        <dbReference type="EMBL" id="KAK3230971.1"/>
    </source>
</evidence>
<sequence length="495" mass="55322">MYLYMVSDVDNERVKKGIDGHATAIAVDLKTLKVQWIDSILGSSMLSVLINGSPEGYFHCSRGVRQGDPLSPILFGITENFLSRLLSTMVDFSQLLPISSPRGFFAPTHLLYADDVLIFYRGTVRNLKNIMSAFEVYGNISGQLVNWGKSSIYFGSSVSPSRIGRLQSLVGIQIGQLLFSYLGVSLFRGKPKMSVLQPIANKILSKFAKWKGKTLSLAGRATLIKSVITGSFVHSFLIYKCFSSLLRLVNRKLRNFLWTGSCEETKLIRVAWDRCYLCFRIDRIVISRVVDSLAWAHSRNGQVSCKSAYSRMIRDSQQVSWWRDVWCRFIPPSRSALTWRLFLNRLLTEDRLCRAGFHLASRCSVCGVSRVSSDHFFLRCPLAAALWEAVFSAFQQRISAIHDLLILHLFDLRGRLARAPVIRSVIWSPPAPGWIKVNTDGTVLGSPGVGGCGGVFRNCRAFVKGCFVVPLGQVFALETELLPASMAINLAWQNG</sequence>
<dbReference type="AlphaFoldDB" id="A0AAE0B6Y8"/>
<feature type="domain" description="Reverse transcriptase" evidence="1">
    <location>
        <begin position="1"/>
        <end position="186"/>
    </location>
</feature>
<evidence type="ECO:0000259" key="1">
    <source>
        <dbReference type="PROSITE" id="PS50878"/>
    </source>
</evidence>
<dbReference type="Pfam" id="PF00078">
    <property type="entry name" value="RVT_1"/>
    <property type="match status" value="1"/>
</dbReference>